<sequence length="122" mass="14500">MGEDKRMEIAKMVMDLVQEFASLEMQKHLIAVYTWYAHTNKEDINAMQERANEWARLVTEARDVSFVKTNAHIRANEVDSARRAVSLFYQEYMVMWRIGQVSREMFMDVDFPDKGRIKDFIK</sequence>
<evidence type="ECO:0000313" key="2">
    <source>
        <dbReference type="Proteomes" id="UP000646827"/>
    </source>
</evidence>
<dbReference type="Proteomes" id="UP000646827">
    <property type="component" value="Unassembled WGS sequence"/>
</dbReference>
<dbReference type="OrthoDB" id="2227827at2759"/>
<dbReference type="EMBL" id="JAEPRB010000133">
    <property type="protein sequence ID" value="KAG2220677.1"/>
    <property type="molecule type" value="Genomic_DNA"/>
</dbReference>
<organism evidence="1 2">
    <name type="scientific">Circinella minor</name>
    <dbReference type="NCBI Taxonomy" id="1195481"/>
    <lineage>
        <taxon>Eukaryota</taxon>
        <taxon>Fungi</taxon>
        <taxon>Fungi incertae sedis</taxon>
        <taxon>Mucoromycota</taxon>
        <taxon>Mucoromycotina</taxon>
        <taxon>Mucoromycetes</taxon>
        <taxon>Mucorales</taxon>
        <taxon>Lichtheimiaceae</taxon>
        <taxon>Circinella</taxon>
    </lineage>
</organism>
<keyword evidence="2" id="KW-1185">Reference proteome</keyword>
<accession>A0A8H7S2Q8</accession>
<protein>
    <submittedName>
        <fullName evidence="1">Uncharacterized protein</fullName>
    </submittedName>
</protein>
<reference evidence="1 2" key="1">
    <citation type="submission" date="2020-12" db="EMBL/GenBank/DDBJ databases">
        <title>Metabolic potential, ecology and presence of endohyphal bacteria is reflected in genomic diversity of Mucoromycotina.</title>
        <authorList>
            <person name="Muszewska A."/>
            <person name="Okrasinska A."/>
            <person name="Steczkiewicz K."/>
            <person name="Drgas O."/>
            <person name="Orlowska M."/>
            <person name="Perlinska-Lenart U."/>
            <person name="Aleksandrzak-Piekarczyk T."/>
            <person name="Szatraj K."/>
            <person name="Zielenkiewicz U."/>
            <person name="Pilsyk S."/>
            <person name="Malc E."/>
            <person name="Mieczkowski P."/>
            <person name="Kruszewska J.S."/>
            <person name="Biernat P."/>
            <person name="Pawlowska J."/>
        </authorList>
    </citation>
    <scope>NUCLEOTIDE SEQUENCE [LARGE SCALE GENOMIC DNA]</scope>
    <source>
        <strain evidence="1 2">CBS 142.35</strain>
    </source>
</reference>
<gene>
    <name evidence="1" type="ORF">INT45_008220</name>
</gene>
<dbReference type="AlphaFoldDB" id="A0A8H7S2Q8"/>
<proteinExistence type="predicted"/>
<evidence type="ECO:0000313" key="1">
    <source>
        <dbReference type="EMBL" id="KAG2220677.1"/>
    </source>
</evidence>
<name>A0A8H7S2Q8_9FUNG</name>
<comment type="caution">
    <text evidence="1">The sequence shown here is derived from an EMBL/GenBank/DDBJ whole genome shotgun (WGS) entry which is preliminary data.</text>
</comment>